<dbReference type="AlphaFoldDB" id="A0A4Z1GDA4"/>
<proteinExistence type="predicted"/>
<organism evidence="3 4">
    <name type="scientific">Botrytis hyacinthi</name>
    <dbReference type="NCBI Taxonomy" id="278943"/>
    <lineage>
        <taxon>Eukaryota</taxon>
        <taxon>Fungi</taxon>
        <taxon>Dikarya</taxon>
        <taxon>Ascomycota</taxon>
        <taxon>Pezizomycotina</taxon>
        <taxon>Leotiomycetes</taxon>
        <taxon>Helotiales</taxon>
        <taxon>Sclerotiniaceae</taxon>
        <taxon>Botrytis</taxon>
    </lineage>
</organism>
<name>A0A4Z1GDA4_9HELO</name>
<evidence type="ECO:0000313" key="3">
    <source>
        <dbReference type="EMBL" id="TGO34058.1"/>
    </source>
</evidence>
<sequence length="925" mass="105939">MFGNPRVKESKALYQNAPGVPPQYSSQDENMQSLGEVEHEDRLREVDSWSPIPFPSSSASPVPLFPGQNDDLQGMGRSSKVIVHESCLVKDVPSCDKAKAKFDELGKDFPSDLPYIITYENGSLEAICQECGRRLKIEGSAIDGIVNHATGTPHGLNVKQRLDSNNLEETLTSKVMARRKAMENSSELNPFRAVPKRFENIEPWEFSSIEVDPARPVDHSESEPRKSKRRKVAPAFLAETDTSDLRVSTGLKNPVGRPRGWKKNKESSSTSKTSAPVLELTVADMSERLTDIDHQFDHKMKKQRDQTLLVNADLIGLRNFYGKRLDTLEQISETQKHELKLCNENFRDSKAQTDAFFHKYKVRLTNMESALGKQKDSVDNLSKLLLDADRRLGDQKKVTKYMADLFPDVESKLNEQKEIFNRLASKMESDLKERATTTNLDRLTSEYNGQQRNISHLTKDLEKFRDRKESEDLLRLHTENELQTQQKQIANLEQKISGIRYDATKEVSEIIKKQNFPRIDVDRIEKMENCIEELNKKSEDSFPAKTSEAIIDRVVGYTAEIHNRLEDMVREVDNRHSSQRDSFMEALETKISCTSQASIDRVADLEGSLKEFQTKLASMASLAVEPQLQRCKQYAELLEKQAVGFRLYKDRIVRLEDNVSDFKTFKDKLDSLETCTKGFQKWLDEIACESAEYRLQQENLRTEFLKRQALESQTFMGRIVNLEKNTTDIARLVEENKLSGEPMRKCMLNSLSISDQIAQLRKEVQSYDSKLGAVSVALDNRRLQQLKEHTELIEERMSRTQTDFDNMATRFAAELSDIAIQAVKSEMIGKISSRDHQIDDLVKSIRPIMLRLAGLESTEKQSEKMVMMRLGALEKNEQQSDDMMMLRLAALEGKNERQVSRILELERGNESLQREVMKLRQRNGV</sequence>
<feature type="region of interest" description="Disordered" evidence="2">
    <location>
        <begin position="1"/>
        <end position="42"/>
    </location>
</feature>
<dbReference type="EMBL" id="PQXK01000214">
    <property type="protein sequence ID" value="TGO34058.1"/>
    <property type="molecule type" value="Genomic_DNA"/>
</dbReference>
<accession>A0A4Z1GDA4</accession>
<evidence type="ECO:0000256" key="2">
    <source>
        <dbReference type="SAM" id="MobiDB-lite"/>
    </source>
</evidence>
<feature type="compositionally biased region" description="Basic and acidic residues" evidence="2">
    <location>
        <begin position="1"/>
        <end position="11"/>
    </location>
</feature>
<feature type="compositionally biased region" description="Basic and acidic residues" evidence="2">
    <location>
        <begin position="214"/>
        <end position="225"/>
    </location>
</feature>
<evidence type="ECO:0000313" key="4">
    <source>
        <dbReference type="Proteomes" id="UP000297814"/>
    </source>
</evidence>
<feature type="coiled-coil region" evidence="1">
    <location>
        <begin position="895"/>
        <end position="922"/>
    </location>
</feature>
<keyword evidence="4" id="KW-1185">Reference proteome</keyword>
<reference evidence="3 4" key="1">
    <citation type="submission" date="2017-12" db="EMBL/GenBank/DDBJ databases">
        <title>Comparative genomics of Botrytis spp.</title>
        <authorList>
            <person name="Valero-Jimenez C.A."/>
            <person name="Tapia P."/>
            <person name="Veloso J."/>
            <person name="Silva-Moreno E."/>
            <person name="Staats M."/>
            <person name="Valdes J.H."/>
            <person name="Van Kan J.A.L."/>
        </authorList>
    </citation>
    <scope>NUCLEOTIDE SEQUENCE [LARGE SCALE GENOMIC DNA]</scope>
    <source>
        <strain evidence="3 4">Bh0001</strain>
    </source>
</reference>
<keyword evidence="1" id="KW-0175">Coiled coil</keyword>
<protein>
    <submittedName>
        <fullName evidence="3">Uncharacterized protein</fullName>
    </submittedName>
</protein>
<evidence type="ECO:0000256" key="1">
    <source>
        <dbReference type="SAM" id="Coils"/>
    </source>
</evidence>
<dbReference type="Proteomes" id="UP000297814">
    <property type="component" value="Unassembled WGS sequence"/>
</dbReference>
<comment type="caution">
    <text evidence="3">The sequence shown here is derived from an EMBL/GenBank/DDBJ whole genome shotgun (WGS) entry which is preliminary data.</text>
</comment>
<feature type="compositionally biased region" description="Polar residues" evidence="2">
    <location>
        <begin position="23"/>
        <end position="33"/>
    </location>
</feature>
<feature type="region of interest" description="Disordered" evidence="2">
    <location>
        <begin position="214"/>
        <end position="274"/>
    </location>
</feature>
<gene>
    <name evidence="3" type="ORF">BHYA_0214g00090</name>
</gene>
<feature type="coiled-coil region" evidence="1">
    <location>
        <begin position="440"/>
        <end position="502"/>
    </location>
</feature>